<comment type="function">
    <text evidence="5">Removes the pyruvyl group from chorismate, with concomitant aromatization of the ring, to provide 4-hydroxybenzoate (4HB) for the ubiquinone pathway.</text>
</comment>
<feature type="binding site" evidence="5">
    <location>
        <position position="70"/>
    </location>
    <ligand>
        <name>substrate</name>
    </ligand>
</feature>
<organism evidence="6 7">
    <name type="scientific">Dechloromonas agitata</name>
    <dbReference type="NCBI Taxonomy" id="73030"/>
    <lineage>
        <taxon>Bacteria</taxon>
        <taxon>Pseudomonadati</taxon>
        <taxon>Pseudomonadota</taxon>
        <taxon>Betaproteobacteria</taxon>
        <taxon>Rhodocyclales</taxon>
        <taxon>Azonexaceae</taxon>
        <taxon>Dechloromonas</taxon>
    </lineage>
</organism>
<proteinExistence type="inferred from homology"/>
<sequence>MKRSKWRSRLPAWADDPYLRTWLTEPDSLTARCQRNCQVFRVRLLRFGKGMALADEAVEGGVAHGLAWVREVALECDGRPVIFAHTTLAASGKGRLTRWMARLGSRSLGSLLFAYPGFRRGTIEFLRLDARHPLYRRAARLTPVGSSLWARRSQHRLGGQQVLVTEVFLPDILRLK</sequence>
<evidence type="ECO:0000256" key="1">
    <source>
        <dbReference type="ARBA" id="ARBA00022490"/>
    </source>
</evidence>
<keyword evidence="1 5" id="KW-0963">Cytoplasm</keyword>
<comment type="pathway">
    <text evidence="5">Cofactor biosynthesis; ubiquinone biosynthesis.</text>
</comment>
<dbReference type="GO" id="GO:0042866">
    <property type="term" value="P:pyruvate biosynthetic process"/>
    <property type="evidence" value="ECO:0007669"/>
    <property type="project" value="UniProtKB-UniRule"/>
</dbReference>
<dbReference type="EC" id="4.1.3.40" evidence="5"/>
<gene>
    <name evidence="5" type="primary">ubiC</name>
    <name evidence="6" type="ORF">HXL68_03285</name>
</gene>
<keyword evidence="3 5" id="KW-0456">Lyase</keyword>
<evidence type="ECO:0000256" key="3">
    <source>
        <dbReference type="ARBA" id="ARBA00023239"/>
    </source>
</evidence>
<name>A0A930BQT6_9RHOO</name>
<dbReference type="EMBL" id="JABZMI010000033">
    <property type="protein sequence ID" value="MBF1164045.1"/>
    <property type="molecule type" value="Genomic_DNA"/>
</dbReference>
<comment type="caution">
    <text evidence="5">Lacks conserved residue(s) required for the propagation of feature annotation.</text>
</comment>
<evidence type="ECO:0000313" key="6">
    <source>
        <dbReference type="EMBL" id="MBF1164045.1"/>
    </source>
</evidence>
<dbReference type="AlphaFoldDB" id="A0A930BQT6"/>
<reference evidence="6" key="1">
    <citation type="submission" date="2020-04" db="EMBL/GenBank/DDBJ databases">
        <title>Deep metagenomics examines the oral microbiome during advanced dental caries in children, revealing novel taxa and co-occurrences with host molecules.</title>
        <authorList>
            <person name="Baker J.L."/>
            <person name="Morton J.T."/>
            <person name="Dinis M."/>
            <person name="Alvarez R."/>
            <person name="Tran N.C."/>
            <person name="Knight R."/>
            <person name="Edlund A."/>
        </authorList>
    </citation>
    <scope>NUCLEOTIDE SEQUENCE</scope>
    <source>
        <strain evidence="6">JCVI_32_bin.24</strain>
    </source>
</reference>
<dbReference type="GO" id="GO:0006744">
    <property type="term" value="P:ubiquinone biosynthetic process"/>
    <property type="evidence" value="ECO:0007669"/>
    <property type="project" value="UniProtKB-UniRule"/>
</dbReference>
<dbReference type="Gene3D" id="3.40.1410.10">
    <property type="entry name" value="Chorismate lyase-like"/>
    <property type="match status" value="1"/>
</dbReference>
<dbReference type="HAMAP" id="MF_01632">
    <property type="entry name" value="UbiC"/>
    <property type="match status" value="1"/>
</dbReference>
<feature type="binding site" evidence="5">
    <location>
        <position position="108"/>
    </location>
    <ligand>
        <name>substrate</name>
    </ligand>
</feature>
<dbReference type="InterPro" id="IPR028978">
    <property type="entry name" value="Chorismate_lyase_/UTRA_dom_sf"/>
</dbReference>
<evidence type="ECO:0000313" key="7">
    <source>
        <dbReference type="Proteomes" id="UP000718593"/>
    </source>
</evidence>
<keyword evidence="2 5" id="KW-0831">Ubiquinone biosynthesis</keyword>
<keyword evidence="4 5" id="KW-0670">Pyruvate</keyword>
<evidence type="ECO:0000256" key="2">
    <source>
        <dbReference type="ARBA" id="ARBA00022688"/>
    </source>
</evidence>
<dbReference type="Proteomes" id="UP000718593">
    <property type="component" value="Unassembled WGS sequence"/>
</dbReference>
<accession>A0A930BQT6</accession>
<protein>
    <recommendedName>
        <fullName evidence="5">Probable chorismate pyruvate-lyase</fullName>
        <shortName evidence="5">CL</shortName>
        <shortName evidence="5">CPL</shortName>
        <ecNumber evidence="5">4.1.3.40</ecNumber>
    </recommendedName>
</protein>
<evidence type="ECO:0000256" key="5">
    <source>
        <dbReference type="HAMAP-Rule" id="MF_01632"/>
    </source>
</evidence>
<comment type="subcellular location">
    <subcellularLocation>
        <location evidence="5">Cytoplasm</location>
    </subcellularLocation>
</comment>
<dbReference type="GO" id="GO:0005829">
    <property type="term" value="C:cytosol"/>
    <property type="evidence" value="ECO:0007669"/>
    <property type="project" value="TreeGrafter"/>
</dbReference>
<dbReference type="Pfam" id="PF04345">
    <property type="entry name" value="Chor_lyase"/>
    <property type="match status" value="1"/>
</dbReference>
<evidence type="ECO:0000256" key="4">
    <source>
        <dbReference type="ARBA" id="ARBA00023317"/>
    </source>
</evidence>
<comment type="similarity">
    <text evidence="5">Belongs to the UbiC family.</text>
</comment>
<dbReference type="SUPFAM" id="SSF64288">
    <property type="entry name" value="Chorismate lyase-like"/>
    <property type="match status" value="1"/>
</dbReference>
<feature type="binding site" evidence="5">
    <location>
        <position position="166"/>
    </location>
    <ligand>
        <name>substrate</name>
    </ligand>
</feature>
<comment type="caution">
    <text evidence="6">The sequence shown here is derived from an EMBL/GenBank/DDBJ whole genome shotgun (WGS) entry which is preliminary data.</text>
</comment>
<dbReference type="PANTHER" id="PTHR38683:SF1">
    <property type="entry name" value="CHORISMATE PYRUVATE-LYASE"/>
    <property type="match status" value="1"/>
</dbReference>
<comment type="catalytic activity">
    <reaction evidence="5">
        <text>chorismate = 4-hydroxybenzoate + pyruvate</text>
        <dbReference type="Rhea" id="RHEA:16505"/>
        <dbReference type="ChEBI" id="CHEBI:15361"/>
        <dbReference type="ChEBI" id="CHEBI:17879"/>
        <dbReference type="ChEBI" id="CHEBI:29748"/>
        <dbReference type="EC" id="4.1.3.40"/>
    </reaction>
</comment>
<dbReference type="InterPro" id="IPR007440">
    <property type="entry name" value="Chorismate--pyruvate_lyase"/>
</dbReference>
<dbReference type="GO" id="GO:0008813">
    <property type="term" value="F:chorismate lyase activity"/>
    <property type="evidence" value="ECO:0007669"/>
    <property type="project" value="UniProtKB-UniRule"/>
</dbReference>
<dbReference type="PANTHER" id="PTHR38683">
    <property type="entry name" value="CHORISMATE PYRUVATE-LYASE"/>
    <property type="match status" value="1"/>
</dbReference>